<organism evidence="1 2">
    <name type="scientific">Linum trigynum</name>
    <dbReference type="NCBI Taxonomy" id="586398"/>
    <lineage>
        <taxon>Eukaryota</taxon>
        <taxon>Viridiplantae</taxon>
        <taxon>Streptophyta</taxon>
        <taxon>Embryophyta</taxon>
        <taxon>Tracheophyta</taxon>
        <taxon>Spermatophyta</taxon>
        <taxon>Magnoliopsida</taxon>
        <taxon>eudicotyledons</taxon>
        <taxon>Gunneridae</taxon>
        <taxon>Pentapetalae</taxon>
        <taxon>rosids</taxon>
        <taxon>fabids</taxon>
        <taxon>Malpighiales</taxon>
        <taxon>Linaceae</taxon>
        <taxon>Linum</taxon>
    </lineage>
</organism>
<evidence type="ECO:0000313" key="2">
    <source>
        <dbReference type="Proteomes" id="UP001497516"/>
    </source>
</evidence>
<dbReference type="Proteomes" id="UP001497516">
    <property type="component" value="Chromosome 10"/>
</dbReference>
<name>A0AAV2CTT2_9ROSI</name>
<keyword evidence="2" id="KW-1185">Reference proteome</keyword>
<reference evidence="1 2" key="1">
    <citation type="submission" date="2024-04" db="EMBL/GenBank/DDBJ databases">
        <authorList>
            <person name="Fracassetti M."/>
        </authorList>
    </citation>
    <scope>NUCLEOTIDE SEQUENCE [LARGE SCALE GENOMIC DNA]</scope>
</reference>
<dbReference type="AlphaFoldDB" id="A0AAV2CTT2"/>
<accession>A0AAV2CTT2</accession>
<gene>
    <name evidence="1" type="ORF">LTRI10_LOCUS7009</name>
</gene>
<evidence type="ECO:0000313" key="1">
    <source>
        <dbReference type="EMBL" id="CAL1359531.1"/>
    </source>
</evidence>
<dbReference type="EMBL" id="OZ034814">
    <property type="protein sequence ID" value="CAL1359531.1"/>
    <property type="molecule type" value="Genomic_DNA"/>
</dbReference>
<protein>
    <submittedName>
        <fullName evidence="1">Uncharacterized protein</fullName>
    </submittedName>
</protein>
<proteinExistence type="predicted"/>
<sequence>MAAGGNGGDGRGGVLMGGFGDLIKPPPVMVVTAAAGLRDRKTGEEQRNYYGELWHFSSLKMPILLT</sequence>